<dbReference type="Proteomes" id="UP000317650">
    <property type="component" value="Chromosome 2"/>
</dbReference>
<comment type="caution">
    <text evidence="1">The sequence shown here is derived from an EMBL/GenBank/DDBJ whole genome shotgun (WGS) entry which is preliminary data.</text>
</comment>
<proteinExistence type="predicted"/>
<dbReference type="EMBL" id="PYDT01000011">
    <property type="protein sequence ID" value="THU45825.1"/>
    <property type="molecule type" value="Genomic_DNA"/>
</dbReference>
<dbReference type="AlphaFoldDB" id="A0A4S8ICI9"/>
<evidence type="ECO:0000313" key="1">
    <source>
        <dbReference type="EMBL" id="THU45825.1"/>
    </source>
</evidence>
<keyword evidence="2" id="KW-1185">Reference proteome</keyword>
<protein>
    <submittedName>
        <fullName evidence="1">Uncharacterized protein</fullName>
    </submittedName>
</protein>
<evidence type="ECO:0000313" key="2">
    <source>
        <dbReference type="Proteomes" id="UP000317650"/>
    </source>
</evidence>
<accession>A0A4S8ICI9</accession>
<gene>
    <name evidence="1" type="ORF">C4D60_Mb02t22070</name>
</gene>
<organism evidence="1 2">
    <name type="scientific">Musa balbisiana</name>
    <name type="common">Banana</name>
    <dbReference type="NCBI Taxonomy" id="52838"/>
    <lineage>
        <taxon>Eukaryota</taxon>
        <taxon>Viridiplantae</taxon>
        <taxon>Streptophyta</taxon>
        <taxon>Embryophyta</taxon>
        <taxon>Tracheophyta</taxon>
        <taxon>Spermatophyta</taxon>
        <taxon>Magnoliopsida</taxon>
        <taxon>Liliopsida</taxon>
        <taxon>Zingiberales</taxon>
        <taxon>Musaceae</taxon>
        <taxon>Musa</taxon>
    </lineage>
</organism>
<sequence>MRSRKRGETACEAETNRSLVEVAEDSSSRYWGRTPHLFWSPTGFSEAVAELGPRNSRELTLRVGEHRGVVHIRCCLPGALQQQIPVSDSITAHHSPLPESRNGSLTLVEAALELQGIAVASPHLQVIERTLPCSAM</sequence>
<name>A0A4S8ICI9_MUSBA</name>
<reference evidence="1 2" key="1">
    <citation type="journal article" date="2019" name="Nat. Plants">
        <title>Genome sequencing of Musa balbisiana reveals subgenome evolution and function divergence in polyploid bananas.</title>
        <authorList>
            <person name="Yao X."/>
        </authorList>
    </citation>
    <scope>NUCLEOTIDE SEQUENCE [LARGE SCALE GENOMIC DNA]</scope>
    <source>
        <strain evidence="2">cv. DH-PKW</strain>
        <tissue evidence="1">Leaves</tissue>
    </source>
</reference>